<dbReference type="EMBL" id="LR026970">
    <property type="protein sequence ID" value="VBB86773.1"/>
    <property type="molecule type" value="Genomic_DNA"/>
</dbReference>
<dbReference type="Proteomes" id="UP000280685">
    <property type="component" value="Chromosome 7"/>
</dbReference>
<keyword evidence="2" id="KW-0812">Transmembrane</keyword>
<keyword evidence="2" id="KW-1133">Transmembrane helix</keyword>
<protein>
    <submittedName>
        <fullName evidence="3">Uncharacterized protein</fullName>
    </submittedName>
</protein>
<feature type="transmembrane region" description="Helical" evidence="2">
    <location>
        <begin position="96"/>
        <end position="118"/>
    </location>
</feature>
<proteinExistence type="predicted"/>
<evidence type="ECO:0000313" key="3">
    <source>
        <dbReference type="EMBL" id="VBB86773.1"/>
    </source>
</evidence>
<feature type="region of interest" description="Disordered" evidence="1">
    <location>
        <begin position="123"/>
        <end position="147"/>
    </location>
</feature>
<feature type="region of interest" description="Disordered" evidence="1">
    <location>
        <begin position="1"/>
        <end position="29"/>
    </location>
</feature>
<evidence type="ECO:0000256" key="2">
    <source>
        <dbReference type="SAM" id="Phobius"/>
    </source>
</evidence>
<name>A0ABY6SKV4_PODCO</name>
<evidence type="ECO:0000256" key="1">
    <source>
        <dbReference type="SAM" id="MobiDB-lite"/>
    </source>
</evidence>
<accession>A0ABY6SKV4</accession>
<reference evidence="3" key="1">
    <citation type="submission" date="2018-02" db="EMBL/GenBank/DDBJ databases">
        <authorList>
            <person name="Silar P."/>
        </authorList>
    </citation>
    <scope>NUCLEOTIDE SEQUENCE [LARGE SCALE GENOMIC DNA]</scope>
    <source>
        <strain evidence="3">T</strain>
    </source>
</reference>
<organism evidence="3 4">
    <name type="scientific">Podospora comata</name>
    <dbReference type="NCBI Taxonomy" id="48703"/>
    <lineage>
        <taxon>Eukaryota</taxon>
        <taxon>Fungi</taxon>
        <taxon>Dikarya</taxon>
        <taxon>Ascomycota</taxon>
        <taxon>Pezizomycotina</taxon>
        <taxon>Sordariomycetes</taxon>
        <taxon>Sordariomycetidae</taxon>
        <taxon>Sordariales</taxon>
        <taxon>Podosporaceae</taxon>
        <taxon>Podospora</taxon>
    </lineage>
</organism>
<gene>
    <name evidence="3" type="ORF">PODCO_707955</name>
</gene>
<keyword evidence="4" id="KW-1185">Reference proteome</keyword>
<sequence length="343" mass="37485">MHVVLPSTTTRLVTHRKPSRPPHGIKRQHHPLNLTITPHLDSHHPLYSRLGPNSLSRYPHNPKMETLFTTSKPKPQITTTTTTTTTTTPSATRLEIILLALFILSLVLLLLFILALALRRQVSTSTNKRRHHRSSHQPDVHGRASSPCLFNTAFGGGPLPHEPLLSSSTSLPADGNEKTSLLNRVRKASEDLAEAVQYELMELGRKVSAHGRAVVVGATAARREQQERRTARDEEVGLDAAAGSGLAGQQQHGFDGWRDQDWGWDTEACSMVGPKPKPKLETVVRRSISWVMDRGGRRSSYAYSRGFASPCNTGGFRPRMGVGGGGGGGRRRSLAVTGAEYAV</sequence>
<evidence type="ECO:0000313" key="4">
    <source>
        <dbReference type="Proteomes" id="UP000280685"/>
    </source>
</evidence>
<feature type="compositionally biased region" description="Polar residues" evidence="1">
    <location>
        <begin position="1"/>
        <end position="12"/>
    </location>
</feature>
<feature type="compositionally biased region" description="Basic residues" evidence="1">
    <location>
        <begin position="13"/>
        <end position="29"/>
    </location>
</feature>
<keyword evidence="2" id="KW-0472">Membrane</keyword>